<evidence type="ECO:0000313" key="1">
    <source>
        <dbReference type="EMBL" id="CAD9822777.1"/>
    </source>
</evidence>
<sequence length="547" mass="61786">MTGPPPTAVHPPFTINAPVEDVPQSNRFVRGSFFVRDCYPVYYDKIIESLKTSTKRLISVTGTPGIGKSIFYLYFFIKYKKEHPDERLLTASYTNERKLEECKLWKSANEVNAGCKDGEDPLLVKEYETIPKGACALYLYDGPPDMEPKGSSTKMIAFTSPNAWWFGMTSKYEEHSKVYMPNWTLSEIEMANDALQLKLSQNDLKVRFDLFGGTVRYTLVPDATFVEDGRSCIQTALSKISTIDQVRDCFEGNSSLDQIVHRLMHCNVRETDWTQATLKPASKFVAALMQERLDKKLDSDRHRLMHWLDGAGSAPAFACWLFENFVHEIFLKGGSFSMRSLGGSTGMSALDIDATSGFYKRFKLEVHLEDVFLRVYQMPESSTLQALDSYILTKDGLWMFQVTRAMNHDVDLEGILKLLEFLGVIDKIRENPNFAKLVFVVPLAMSGKFSAQKITKDPIFQGMSEPAVLAADCSMVPGIKMEKKRKLTEIGINNIGELLADNSERTSFTRSAVRKFRSNLKLLKDADFIENLPQYVIGVDYGVTSAE</sequence>
<accession>A0A7S2XQG7</accession>
<reference evidence="1" key="1">
    <citation type="submission" date="2021-01" db="EMBL/GenBank/DDBJ databases">
        <authorList>
            <person name="Corre E."/>
            <person name="Pelletier E."/>
            <person name="Niang G."/>
            <person name="Scheremetjew M."/>
            <person name="Finn R."/>
            <person name="Kale V."/>
            <person name="Holt S."/>
            <person name="Cochrane G."/>
            <person name="Meng A."/>
            <person name="Brown T."/>
            <person name="Cohen L."/>
        </authorList>
    </citation>
    <scope>NUCLEOTIDE SEQUENCE</scope>
    <source>
        <strain evidence="1">CCMP2084</strain>
    </source>
</reference>
<dbReference type="PANTHER" id="PTHR33129:SF1">
    <property type="entry name" value="ATP-BINDING PROTEIN"/>
    <property type="match status" value="1"/>
</dbReference>
<gene>
    <name evidence="1" type="ORF">ASEP1449_LOCUS14611</name>
</gene>
<dbReference type="AlphaFoldDB" id="A0A7S2XQG7"/>
<organism evidence="1">
    <name type="scientific">Attheya septentrionalis</name>
    <dbReference type="NCBI Taxonomy" id="420275"/>
    <lineage>
        <taxon>Eukaryota</taxon>
        <taxon>Sar</taxon>
        <taxon>Stramenopiles</taxon>
        <taxon>Ochrophyta</taxon>
        <taxon>Bacillariophyta</taxon>
        <taxon>Coscinodiscophyceae</taxon>
        <taxon>Chaetocerotophycidae</taxon>
        <taxon>Chaetocerotales</taxon>
        <taxon>Attheyaceae</taxon>
        <taxon>Attheya</taxon>
    </lineage>
</organism>
<protein>
    <submittedName>
        <fullName evidence="1">Uncharacterized protein</fullName>
    </submittedName>
</protein>
<dbReference type="PANTHER" id="PTHR33129">
    <property type="entry name" value="PROTEIN KINASE DOMAIN-CONTAINING PROTEIN-RELATED"/>
    <property type="match status" value="1"/>
</dbReference>
<proteinExistence type="predicted"/>
<dbReference type="InterPro" id="IPR052980">
    <property type="entry name" value="Crinkler_effector"/>
</dbReference>
<dbReference type="EMBL" id="HBHQ01021621">
    <property type="protein sequence ID" value="CAD9822777.1"/>
    <property type="molecule type" value="Transcribed_RNA"/>
</dbReference>
<name>A0A7S2XQG7_9STRA</name>